<protein>
    <submittedName>
        <fullName evidence="6">DNA-binding response regulator</fullName>
    </submittedName>
</protein>
<dbReference type="InterPro" id="IPR000792">
    <property type="entry name" value="Tscrpt_reg_LuxR_C"/>
</dbReference>
<evidence type="ECO:0000256" key="2">
    <source>
        <dbReference type="ARBA" id="ARBA00023125"/>
    </source>
</evidence>
<evidence type="ECO:0000313" key="7">
    <source>
        <dbReference type="Proteomes" id="UP000283709"/>
    </source>
</evidence>
<evidence type="ECO:0000256" key="3">
    <source>
        <dbReference type="PROSITE-ProRule" id="PRU00169"/>
    </source>
</evidence>
<dbReference type="OrthoDB" id="8585266at2"/>
<name>A0A3R7GWN4_9BURK</name>
<dbReference type="PRINTS" id="PR00038">
    <property type="entry name" value="HTHLUXR"/>
</dbReference>
<dbReference type="CDD" id="cd06170">
    <property type="entry name" value="LuxR_C_like"/>
    <property type="match status" value="1"/>
</dbReference>
<evidence type="ECO:0000259" key="4">
    <source>
        <dbReference type="PROSITE" id="PS50043"/>
    </source>
</evidence>
<evidence type="ECO:0000256" key="1">
    <source>
        <dbReference type="ARBA" id="ARBA00022553"/>
    </source>
</evidence>
<dbReference type="EMBL" id="MCAS01000004">
    <property type="protein sequence ID" value="RKF49449.1"/>
    <property type="molecule type" value="Genomic_DNA"/>
</dbReference>
<dbReference type="Gene3D" id="3.40.50.2300">
    <property type="match status" value="1"/>
</dbReference>
<keyword evidence="2 6" id="KW-0238">DNA-binding</keyword>
<dbReference type="InterPro" id="IPR036388">
    <property type="entry name" value="WH-like_DNA-bd_sf"/>
</dbReference>
<feature type="domain" description="Response regulatory" evidence="5">
    <location>
        <begin position="4"/>
        <end position="123"/>
    </location>
</feature>
<dbReference type="SUPFAM" id="SSF52172">
    <property type="entry name" value="CheY-like"/>
    <property type="match status" value="1"/>
</dbReference>
<dbReference type="AlphaFoldDB" id="A0A3R7GWN4"/>
<dbReference type="InterPro" id="IPR001789">
    <property type="entry name" value="Sig_transdc_resp-reg_receiver"/>
</dbReference>
<dbReference type="GO" id="GO:0006355">
    <property type="term" value="P:regulation of DNA-templated transcription"/>
    <property type="evidence" value="ECO:0007669"/>
    <property type="project" value="InterPro"/>
</dbReference>
<evidence type="ECO:0000313" key="6">
    <source>
        <dbReference type="EMBL" id="RKF49449.1"/>
    </source>
</evidence>
<dbReference type="InterPro" id="IPR011006">
    <property type="entry name" value="CheY-like_superfamily"/>
</dbReference>
<sequence>MKINLVLADDHPALIAGIKHELSGIHTLNVAGTARNSTEIVELLSHVSCDILITDYAMPGGEFGDGMALLSFLRRRYPDLKIIVFTTISNPAMVQEMLKLGIRSVLNKIDDVGHLISAIHTVYAGSAYFSPSTQTPEASAAHGRMSETGARQLTKREAEVVRLYVSGLSINEIASQLHRTKQTISSQKMNAMRKLGIERDADLFRFAYETGLVVTTEPQQDA</sequence>
<dbReference type="PANTHER" id="PTHR43214">
    <property type="entry name" value="TWO-COMPONENT RESPONSE REGULATOR"/>
    <property type="match status" value="1"/>
</dbReference>
<proteinExistence type="predicted"/>
<reference evidence="6 7" key="1">
    <citation type="submission" date="2016-07" db="EMBL/GenBank/DDBJ databases">
        <title>Genome analysis of Burkholderia fungorum ES3-20.</title>
        <authorList>
            <person name="Xu D."/>
            <person name="Yao R."/>
            <person name="Zheng S."/>
        </authorList>
    </citation>
    <scope>NUCLEOTIDE SEQUENCE [LARGE SCALE GENOMIC DNA]</scope>
    <source>
        <strain evidence="6 7">ES3-20</strain>
    </source>
</reference>
<organism evidence="6 7">
    <name type="scientific">Paraburkholderia fungorum</name>
    <dbReference type="NCBI Taxonomy" id="134537"/>
    <lineage>
        <taxon>Bacteria</taxon>
        <taxon>Pseudomonadati</taxon>
        <taxon>Pseudomonadota</taxon>
        <taxon>Betaproteobacteria</taxon>
        <taxon>Burkholderiales</taxon>
        <taxon>Burkholderiaceae</taxon>
        <taxon>Paraburkholderia</taxon>
    </lineage>
</organism>
<comment type="caution">
    <text evidence="6">The sequence shown here is derived from an EMBL/GenBank/DDBJ whole genome shotgun (WGS) entry which is preliminary data.</text>
</comment>
<evidence type="ECO:0000259" key="5">
    <source>
        <dbReference type="PROSITE" id="PS50110"/>
    </source>
</evidence>
<gene>
    <name evidence="6" type="ORF">BCY88_17650</name>
</gene>
<dbReference type="InterPro" id="IPR039420">
    <property type="entry name" value="WalR-like"/>
</dbReference>
<keyword evidence="1 3" id="KW-0597">Phosphoprotein</keyword>
<dbReference type="Gene3D" id="1.10.10.10">
    <property type="entry name" value="Winged helix-like DNA-binding domain superfamily/Winged helix DNA-binding domain"/>
    <property type="match status" value="1"/>
</dbReference>
<feature type="domain" description="HTH luxR-type" evidence="4">
    <location>
        <begin position="146"/>
        <end position="211"/>
    </location>
</feature>
<dbReference type="GO" id="GO:0000160">
    <property type="term" value="P:phosphorelay signal transduction system"/>
    <property type="evidence" value="ECO:0007669"/>
    <property type="project" value="InterPro"/>
</dbReference>
<dbReference type="PROSITE" id="PS50043">
    <property type="entry name" value="HTH_LUXR_2"/>
    <property type="match status" value="1"/>
</dbReference>
<dbReference type="PANTHER" id="PTHR43214:SF17">
    <property type="entry name" value="TRANSCRIPTIONAL REGULATORY PROTEIN RCSB"/>
    <property type="match status" value="1"/>
</dbReference>
<dbReference type="Pfam" id="PF00072">
    <property type="entry name" value="Response_reg"/>
    <property type="match status" value="1"/>
</dbReference>
<dbReference type="InterPro" id="IPR058245">
    <property type="entry name" value="NreC/VraR/RcsB-like_REC"/>
</dbReference>
<dbReference type="InterPro" id="IPR016032">
    <property type="entry name" value="Sig_transdc_resp-reg_C-effctor"/>
</dbReference>
<dbReference type="PROSITE" id="PS50110">
    <property type="entry name" value="RESPONSE_REGULATORY"/>
    <property type="match status" value="1"/>
</dbReference>
<dbReference type="SMART" id="SM00421">
    <property type="entry name" value="HTH_LUXR"/>
    <property type="match status" value="1"/>
</dbReference>
<dbReference type="RefSeq" id="WP_120343307.1">
    <property type="nucleotide sequence ID" value="NZ_MCAS01000004.1"/>
</dbReference>
<dbReference type="GO" id="GO:0003677">
    <property type="term" value="F:DNA binding"/>
    <property type="evidence" value="ECO:0007669"/>
    <property type="project" value="UniProtKB-KW"/>
</dbReference>
<dbReference type="Proteomes" id="UP000283709">
    <property type="component" value="Unassembled WGS sequence"/>
</dbReference>
<dbReference type="CDD" id="cd17535">
    <property type="entry name" value="REC_NarL-like"/>
    <property type="match status" value="1"/>
</dbReference>
<feature type="modified residue" description="4-aspartylphosphate" evidence="3">
    <location>
        <position position="55"/>
    </location>
</feature>
<dbReference type="SUPFAM" id="SSF46894">
    <property type="entry name" value="C-terminal effector domain of the bipartite response regulators"/>
    <property type="match status" value="1"/>
</dbReference>
<accession>A0A3R7GWN4</accession>
<dbReference type="Pfam" id="PF00196">
    <property type="entry name" value="GerE"/>
    <property type="match status" value="1"/>
</dbReference>
<dbReference type="SMART" id="SM00448">
    <property type="entry name" value="REC"/>
    <property type="match status" value="1"/>
</dbReference>